<reference evidence="1 2" key="1">
    <citation type="submission" date="2019-08" db="EMBL/GenBank/DDBJ databases">
        <title>Bacillus genomes from the desert of Cuatro Cienegas, Coahuila.</title>
        <authorList>
            <person name="Olmedo-Alvarez G."/>
        </authorList>
    </citation>
    <scope>NUCLEOTIDE SEQUENCE [LARGE SCALE GENOMIC DNA]</scope>
    <source>
        <strain evidence="1 2">CH128b_4D</strain>
    </source>
</reference>
<evidence type="ECO:0000313" key="1">
    <source>
        <dbReference type="EMBL" id="TYR99239.1"/>
    </source>
</evidence>
<gene>
    <name evidence="1" type="ORF">FZC84_10800</name>
</gene>
<evidence type="ECO:0000313" key="2">
    <source>
        <dbReference type="Proteomes" id="UP000325182"/>
    </source>
</evidence>
<dbReference type="Proteomes" id="UP000325182">
    <property type="component" value="Unassembled WGS sequence"/>
</dbReference>
<comment type="caution">
    <text evidence="1">The sequence shown here is derived from an EMBL/GenBank/DDBJ whole genome shotgun (WGS) entry which is preliminary data.</text>
</comment>
<sequence>MYIVYFYEERNLLLQQLRKGIPFEGEELKIKGRKAKVLKIEINENKVHVYVLVEKVIKKAASDTTKKKRK</sequence>
<accession>A0A5D4MBA9</accession>
<dbReference type="AlphaFoldDB" id="A0A5D4MBA9"/>
<name>A0A5D4MBA9_9BACI</name>
<dbReference type="RefSeq" id="WP_113927862.1">
    <property type="nucleotide sequence ID" value="NZ_VTEG01000006.1"/>
</dbReference>
<protein>
    <submittedName>
        <fullName evidence="1">Uncharacterized protein</fullName>
    </submittedName>
</protein>
<proteinExistence type="predicted"/>
<organism evidence="1 2">
    <name type="scientific">Rossellomorea vietnamensis</name>
    <dbReference type="NCBI Taxonomy" id="218284"/>
    <lineage>
        <taxon>Bacteria</taxon>
        <taxon>Bacillati</taxon>
        <taxon>Bacillota</taxon>
        <taxon>Bacilli</taxon>
        <taxon>Bacillales</taxon>
        <taxon>Bacillaceae</taxon>
        <taxon>Rossellomorea</taxon>
    </lineage>
</organism>
<dbReference type="EMBL" id="VTEG01000006">
    <property type="protein sequence ID" value="TYR99239.1"/>
    <property type="molecule type" value="Genomic_DNA"/>
</dbReference>